<accession>A0A8J3VGM0</accession>
<dbReference type="RefSeq" id="WP_203909131.1">
    <property type="nucleotide sequence ID" value="NZ_BONY01000017.1"/>
</dbReference>
<keyword evidence="1" id="KW-0812">Transmembrane</keyword>
<evidence type="ECO:0000313" key="3">
    <source>
        <dbReference type="Proteomes" id="UP000612899"/>
    </source>
</evidence>
<name>A0A8J3VGM0_9ACTN</name>
<feature type="transmembrane region" description="Helical" evidence="1">
    <location>
        <begin position="186"/>
        <end position="204"/>
    </location>
</feature>
<evidence type="ECO:0000256" key="1">
    <source>
        <dbReference type="SAM" id="Phobius"/>
    </source>
</evidence>
<sequence>MTWLIWRQHRAEALALVVLIAAIGAALVIVGQPMHDLFPNGASRCVPPTTDRACIVGLATLQQSYDFAAPMLALLNFVPLAIGAFLGAPLLARELELGTWQLAWTQAVPRMRWLAAKLVALAGLTVALGAAFTGAVAWFRQPLDLFGRFDITGFDLSGIVPMAYGLFAFAIAALAGALLRRSLPAYATAIVVFVTVRIAVATWLRPQFRAPITLTQEIPPGSRELRLAAKPLDWNLGEGFADASGKHFSELSSTIWEHKATDAGIDPATYLHEHGILRWITYHPADRLAGFQLIESTLYVGLAALLLALLVWRVKRRAL</sequence>
<feature type="transmembrane region" description="Helical" evidence="1">
    <location>
        <begin position="67"/>
        <end position="92"/>
    </location>
</feature>
<reference evidence="2" key="1">
    <citation type="submission" date="2021-01" db="EMBL/GenBank/DDBJ databases">
        <title>Whole genome shotgun sequence of Rhizocola hellebori NBRC 109834.</title>
        <authorList>
            <person name="Komaki H."/>
            <person name="Tamura T."/>
        </authorList>
    </citation>
    <scope>NUCLEOTIDE SEQUENCE</scope>
    <source>
        <strain evidence="2">NBRC 109834</strain>
    </source>
</reference>
<organism evidence="2 3">
    <name type="scientific">Rhizocola hellebori</name>
    <dbReference type="NCBI Taxonomy" id="1392758"/>
    <lineage>
        <taxon>Bacteria</taxon>
        <taxon>Bacillati</taxon>
        <taxon>Actinomycetota</taxon>
        <taxon>Actinomycetes</taxon>
        <taxon>Micromonosporales</taxon>
        <taxon>Micromonosporaceae</taxon>
        <taxon>Rhizocola</taxon>
    </lineage>
</organism>
<dbReference type="AlphaFoldDB" id="A0A8J3VGM0"/>
<feature type="transmembrane region" description="Helical" evidence="1">
    <location>
        <begin position="159"/>
        <end position="179"/>
    </location>
</feature>
<feature type="transmembrane region" description="Helical" evidence="1">
    <location>
        <begin position="113"/>
        <end position="139"/>
    </location>
</feature>
<protein>
    <submittedName>
        <fullName evidence="2">Transporter</fullName>
    </submittedName>
</protein>
<evidence type="ECO:0000313" key="2">
    <source>
        <dbReference type="EMBL" id="GIH05277.1"/>
    </source>
</evidence>
<keyword evidence="1" id="KW-1133">Transmembrane helix</keyword>
<keyword evidence="3" id="KW-1185">Reference proteome</keyword>
<feature type="transmembrane region" description="Helical" evidence="1">
    <location>
        <begin position="12"/>
        <end position="30"/>
    </location>
</feature>
<feature type="transmembrane region" description="Helical" evidence="1">
    <location>
        <begin position="296"/>
        <end position="314"/>
    </location>
</feature>
<dbReference type="Pfam" id="PF12679">
    <property type="entry name" value="ABC2_membrane_2"/>
    <property type="match status" value="1"/>
</dbReference>
<dbReference type="Proteomes" id="UP000612899">
    <property type="component" value="Unassembled WGS sequence"/>
</dbReference>
<proteinExistence type="predicted"/>
<gene>
    <name evidence="2" type="ORF">Rhe02_33440</name>
</gene>
<dbReference type="EMBL" id="BONY01000017">
    <property type="protein sequence ID" value="GIH05277.1"/>
    <property type="molecule type" value="Genomic_DNA"/>
</dbReference>
<keyword evidence="1" id="KW-0472">Membrane</keyword>
<comment type="caution">
    <text evidence="2">The sequence shown here is derived from an EMBL/GenBank/DDBJ whole genome shotgun (WGS) entry which is preliminary data.</text>
</comment>